<evidence type="ECO:0000259" key="4">
    <source>
        <dbReference type="Pfam" id="PF16729"/>
    </source>
</evidence>
<protein>
    <submittedName>
        <fullName evidence="5">DUF5067 domain-containing protein</fullName>
    </submittedName>
</protein>
<keyword evidence="6" id="KW-1185">Reference proteome</keyword>
<dbReference type="Pfam" id="PF16729">
    <property type="entry name" value="DUF5067"/>
    <property type="match status" value="1"/>
</dbReference>
<feature type="transmembrane region" description="Helical" evidence="3">
    <location>
        <begin position="46"/>
        <end position="63"/>
    </location>
</feature>
<keyword evidence="3" id="KW-0472">Membrane</keyword>
<name>A0ABY5AFT4_9ACTO</name>
<dbReference type="RefSeq" id="WP_252672771.1">
    <property type="nucleotide sequence ID" value="NZ_CP099547.1"/>
</dbReference>
<feature type="domain" description="DUF5067" evidence="4">
    <location>
        <begin position="143"/>
        <end position="227"/>
    </location>
</feature>
<dbReference type="EMBL" id="CP099547">
    <property type="protein sequence ID" value="USR78922.1"/>
    <property type="molecule type" value="Genomic_DNA"/>
</dbReference>
<keyword evidence="1" id="KW-0732">Signal</keyword>
<dbReference type="InterPro" id="IPR029050">
    <property type="entry name" value="Immunoprotect_excell_Ig-like"/>
</dbReference>
<gene>
    <name evidence="5" type="ORF">NG665_05895</name>
</gene>
<feature type="region of interest" description="Disordered" evidence="2">
    <location>
        <begin position="99"/>
        <end position="124"/>
    </location>
</feature>
<proteinExistence type="predicted"/>
<sequence>MDHSRKPEPASPRDQFPYNGFALGGLAAGILATGFALVSYLRYLGLLWAFIAAVSSIIGMVSTRTKDATQRGFELALLGSFFALLAVISALFLTPPVHTQPDTPPDTITQAPEKSPIPPQPTPDVVDQPDLIIESLDLSPILLDAEGNSAVVVSLTVTNHSERSQNPLFADLNARQGETALTRTAFVNEESSGYDPSSLFTEIAPGQTHTLTYGYALIDDETPVQIETGANNALVSITVLKQDFTLNK</sequence>
<accession>A0ABY5AFT4</accession>
<evidence type="ECO:0000313" key="6">
    <source>
        <dbReference type="Proteomes" id="UP001056109"/>
    </source>
</evidence>
<evidence type="ECO:0000256" key="3">
    <source>
        <dbReference type="SAM" id="Phobius"/>
    </source>
</evidence>
<reference evidence="5" key="1">
    <citation type="submission" date="2022-06" db="EMBL/GenBank/DDBJ databases">
        <title>Complete Genome Sequence of Arcanobacterium pinnipediorum strain DSM 28752 isolated from a harbour seal.</title>
        <authorList>
            <person name="Borowiak M."/>
            <person name="Kreitlow A."/>
            <person name="Alssahen M."/>
            <person name="Malorny B."/>
            <person name="Laemmler C."/>
            <person name="Prenger-Berninghoff E."/>
            <person name="Siebert U."/>
            <person name="Ploetz M."/>
            <person name="Abdulmawjood A."/>
        </authorList>
    </citation>
    <scope>NUCLEOTIDE SEQUENCE</scope>
    <source>
        <strain evidence="5">DSM 28752</strain>
    </source>
</reference>
<dbReference type="Proteomes" id="UP001056109">
    <property type="component" value="Chromosome"/>
</dbReference>
<keyword evidence="3" id="KW-0812">Transmembrane</keyword>
<feature type="compositionally biased region" description="Low complexity" evidence="2">
    <location>
        <begin position="99"/>
        <end position="112"/>
    </location>
</feature>
<organism evidence="5 6">
    <name type="scientific">Arcanobacterium pinnipediorum</name>
    <dbReference type="NCBI Taxonomy" id="1503041"/>
    <lineage>
        <taxon>Bacteria</taxon>
        <taxon>Bacillati</taxon>
        <taxon>Actinomycetota</taxon>
        <taxon>Actinomycetes</taxon>
        <taxon>Actinomycetales</taxon>
        <taxon>Actinomycetaceae</taxon>
        <taxon>Arcanobacterium</taxon>
    </lineage>
</organism>
<feature type="transmembrane region" description="Helical" evidence="3">
    <location>
        <begin position="21"/>
        <end position="40"/>
    </location>
</feature>
<feature type="transmembrane region" description="Helical" evidence="3">
    <location>
        <begin position="75"/>
        <end position="93"/>
    </location>
</feature>
<evidence type="ECO:0000313" key="5">
    <source>
        <dbReference type="EMBL" id="USR78922.1"/>
    </source>
</evidence>
<keyword evidence="3" id="KW-1133">Transmembrane helix</keyword>
<evidence type="ECO:0000256" key="2">
    <source>
        <dbReference type="SAM" id="MobiDB-lite"/>
    </source>
</evidence>
<dbReference type="Gene3D" id="2.60.40.1240">
    <property type="match status" value="1"/>
</dbReference>
<dbReference type="InterPro" id="IPR031989">
    <property type="entry name" value="DUF5067"/>
</dbReference>
<evidence type="ECO:0000256" key="1">
    <source>
        <dbReference type="ARBA" id="ARBA00022729"/>
    </source>
</evidence>